<dbReference type="SUPFAM" id="SSF56112">
    <property type="entry name" value="Protein kinase-like (PK-like)"/>
    <property type="match status" value="1"/>
</dbReference>
<dbReference type="OrthoDB" id="191037at2759"/>
<dbReference type="Gene3D" id="3.90.1200.10">
    <property type="match status" value="1"/>
</dbReference>
<accession>A0A9P0CLM1</accession>
<evidence type="ECO:0000313" key="2">
    <source>
        <dbReference type="EMBL" id="CAH1101760.1"/>
    </source>
</evidence>
<feature type="domain" description="CHK kinase-like" evidence="1">
    <location>
        <begin position="140"/>
        <end position="330"/>
    </location>
</feature>
<dbReference type="Pfam" id="PF02958">
    <property type="entry name" value="EcKL"/>
    <property type="match status" value="1"/>
</dbReference>
<proteinExistence type="predicted"/>
<dbReference type="Proteomes" id="UP001153636">
    <property type="component" value="Chromosome 12"/>
</dbReference>
<evidence type="ECO:0000313" key="3">
    <source>
        <dbReference type="Proteomes" id="UP001153636"/>
    </source>
</evidence>
<dbReference type="InterPro" id="IPR015897">
    <property type="entry name" value="CHK_kinase-like"/>
</dbReference>
<dbReference type="SMART" id="SM00587">
    <property type="entry name" value="CHK"/>
    <property type="match status" value="1"/>
</dbReference>
<evidence type="ECO:0000259" key="1">
    <source>
        <dbReference type="SMART" id="SM00587"/>
    </source>
</evidence>
<dbReference type="AlphaFoldDB" id="A0A9P0CLM1"/>
<dbReference type="PANTHER" id="PTHR11012">
    <property type="entry name" value="PROTEIN KINASE-LIKE DOMAIN-CONTAINING"/>
    <property type="match status" value="1"/>
</dbReference>
<reference evidence="2" key="1">
    <citation type="submission" date="2022-01" db="EMBL/GenBank/DDBJ databases">
        <authorList>
            <person name="King R."/>
        </authorList>
    </citation>
    <scope>NUCLEOTIDE SEQUENCE</scope>
</reference>
<dbReference type="EMBL" id="OV651824">
    <property type="protein sequence ID" value="CAH1101760.1"/>
    <property type="molecule type" value="Genomic_DNA"/>
</dbReference>
<organism evidence="2 3">
    <name type="scientific">Psylliodes chrysocephalus</name>
    <dbReference type="NCBI Taxonomy" id="3402493"/>
    <lineage>
        <taxon>Eukaryota</taxon>
        <taxon>Metazoa</taxon>
        <taxon>Ecdysozoa</taxon>
        <taxon>Arthropoda</taxon>
        <taxon>Hexapoda</taxon>
        <taxon>Insecta</taxon>
        <taxon>Pterygota</taxon>
        <taxon>Neoptera</taxon>
        <taxon>Endopterygota</taxon>
        <taxon>Coleoptera</taxon>
        <taxon>Polyphaga</taxon>
        <taxon>Cucujiformia</taxon>
        <taxon>Chrysomeloidea</taxon>
        <taxon>Chrysomelidae</taxon>
        <taxon>Galerucinae</taxon>
        <taxon>Alticini</taxon>
        <taxon>Psylliodes</taxon>
    </lineage>
</organism>
<dbReference type="InterPro" id="IPR011009">
    <property type="entry name" value="Kinase-like_dom_sf"/>
</dbReference>
<keyword evidence="3" id="KW-1185">Reference proteome</keyword>
<gene>
    <name evidence="2" type="ORF">PSYICH_LOCUS3358</name>
</gene>
<dbReference type="InterPro" id="IPR004119">
    <property type="entry name" value="EcKL"/>
</dbReference>
<sequence length="411" mass="47284">MATIKIQDLDKLLIGYLKDEYEILEEKISAATAPGEHYGSIILAVDLKLRSTKGDQEEKTISLIAKLLPANAMLRKVFDVYVTFKKEVLAYSEAIPALVQFQREYSIPEDKSYDKLFPKCYGARTNKDFKNNEVDDHGVLLFENLKVQGFYTEDRLKGFEAGAVRLILKELARFHATPIALKLLKPAVFDEKIRPCLVQNKGLEQVSDIAIVFHNSIMEGARDCPELLPYLDKIQKICDYCLNHPIPPSPNEPWATFCHSDFWTSNTMILKKDGRYVENKILDLQLIGYASAAKDLAFFLFTSVINTVLDECFEEFIKIYYDAFISALSDYPVDLELFSWKKFQKEFEEVSKTEIYHILVMLKPICTERGIVTNTAENFEDSDWTRKDLLGPNHRRKLRDTVLSIAKRNFI</sequence>
<dbReference type="PANTHER" id="PTHR11012:SF55">
    <property type="entry name" value="BHLH DOMAIN-CONTAINING PROTEIN"/>
    <property type="match status" value="1"/>
</dbReference>
<protein>
    <recommendedName>
        <fullName evidence="1">CHK kinase-like domain-containing protein</fullName>
    </recommendedName>
</protein>
<name>A0A9P0CLM1_9CUCU</name>